<keyword evidence="5 7" id="KW-0472">Membrane</keyword>
<proteinExistence type="predicted"/>
<feature type="transmembrane region" description="Helical" evidence="7">
    <location>
        <begin position="20"/>
        <end position="42"/>
    </location>
</feature>
<keyword evidence="2" id="KW-1003">Cell membrane</keyword>
<keyword evidence="9" id="KW-1185">Reference proteome</keyword>
<keyword evidence="6" id="KW-0675">Receptor</keyword>
<evidence type="ECO:0000256" key="4">
    <source>
        <dbReference type="ARBA" id="ARBA00022989"/>
    </source>
</evidence>
<comment type="subcellular location">
    <subcellularLocation>
        <location evidence="1">Cell membrane</location>
        <topology evidence="1">Multi-pass membrane protein</topology>
    </subcellularLocation>
</comment>
<dbReference type="GO" id="GO:0050909">
    <property type="term" value="P:sensory perception of taste"/>
    <property type="evidence" value="ECO:0007669"/>
    <property type="project" value="InterPro"/>
</dbReference>
<dbReference type="Pfam" id="PF08395">
    <property type="entry name" value="7tm_7"/>
    <property type="match status" value="1"/>
</dbReference>
<dbReference type="OrthoDB" id="6366728at2759"/>
<dbReference type="Proteomes" id="UP000677054">
    <property type="component" value="Unassembled WGS sequence"/>
</dbReference>
<keyword evidence="4 7" id="KW-1133">Transmembrane helix</keyword>
<evidence type="ECO:0000256" key="3">
    <source>
        <dbReference type="ARBA" id="ARBA00022692"/>
    </source>
</evidence>
<dbReference type="AlphaFoldDB" id="A0A7R9ACC3"/>
<evidence type="ECO:0000256" key="2">
    <source>
        <dbReference type="ARBA" id="ARBA00022475"/>
    </source>
</evidence>
<dbReference type="GO" id="GO:0030425">
    <property type="term" value="C:dendrite"/>
    <property type="evidence" value="ECO:0007669"/>
    <property type="project" value="TreeGrafter"/>
</dbReference>
<evidence type="ECO:0000256" key="6">
    <source>
        <dbReference type="ARBA" id="ARBA00023170"/>
    </source>
</evidence>
<organism evidence="8">
    <name type="scientific">Darwinula stevensoni</name>
    <dbReference type="NCBI Taxonomy" id="69355"/>
    <lineage>
        <taxon>Eukaryota</taxon>
        <taxon>Metazoa</taxon>
        <taxon>Ecdysozoa</taxon>
        <taxon>Arthropoda</taxon>
        <taxon>Crustacea</taxon>
        <taxon>Oligostraca</taxon>
        <taxon>Ostracoda</taxon>
        <taxon>Podocopa</taxon>
        <taxon>Podocopida</taxon>
        <taxon>Darwinulocopina</taxon>
        <taxon>Darwinuloidea</taxon>
        <taxon>Darwinulidae</taxon>
        <taxon>Darwinula</taxon>
    </lineage>
</organism>
<evidence type="ECO:0000256" key="5">
    <source>
        <dbReference type="ARBA" id="ARBA00023136"/>
    </source>
</evidence>
<gene>
    <name evidence="8" type="ORF">DSTB1V02_LOCUS11044</name>
</gene>
<evidence type="ECO:0000256" key="7">
    <source>
        <dbReference type="SAM" id="Phobius"/>
    </source>
</evidence>
<reference evidence="8" key="1">
    <citation type="submission" date="2020-11" db="EMBL/GenBank/DDBJ databases">
        <authorList>
            <person name="Tran Van P."/>
        </authorList>
    </citation>
    <scope>NUCLEOTIDE SEQUENCE</scope>
</reference>
<dbReference type="GO" id="GO:0005886">
    <property type="term" value="C:plasma membrane"/>
    <property type="evidence" value="ECO:0007669"/>
    <property type="project" value="UniProtKB-SubCell"/>
</dbReference>
<dbReference type="EMBL" id="CAJPEV010003419">
    <property type="protein sequence ID" value="CAG0899713.1"/>
    <property type="molecule type" value="Genomic_DNA"/>
</dbReference>
<name>A0A7R9ACC3_9CRUS</name>
<dbReference type="EMBL" id="LR902936">
    <property type="protein sequence ID" value="CAD7251277.1"/>
    <property type="molecule type" value="Genomic_DNA"/>
</dbReference>
<dbReference type="InterPro" id="IPR013604">
    <property type="entry name" value="7TM_chemorcpt"/>
</dbReference>
<keyword evidence="3 7" id="KW-0812">Transmembrane</keyword>
<protein>
    <submittedName>
        <fullName evidence="8">Uncharacterized protein</fullName>
    </submittedName>
</protein>
<feature type="transmembrane region" description="Helical" evidence="7">
    <location>
        <begin position="54"/>
        <end position="74"/>
    </location>
</feature>
<dbReference type="PANTHER" id="PTHR21143">
    <property type="entry name" value="INVERTEBRATE GUSTATORY RECEPTOR"/>
    <property type="match status" value="1"/>
</dbReference>
<evidence type="ECO:0000313" key="9">
    <source>
        <dbReference type="Proteomes" id="UP000677054"/>
    </source>
</evidence>
<dbReference type="GO" id="GO:0043025">
    <property type="term" value="C:neuronal cell body"/>
    <property type="evidence" value="ECO:0007669"/>
    <property type="project" value="TreeGrafter"/>
</dbReference>
<dbReference type="PANTHER" id="PTHR21143:SF121">
    <property type="entry name" value="GUSTATORY AND ODORANT RECEPTOR 21A"/>
    <property type="match status" value="1"/>
</dbReference>
<evidence type="ECO:0000313" key="8">
    <source>
        <dbReference type="EMBL" id="CAD7251277.1"/>
    </source>
</evidence>
<accession>A0A7R9ACC3</accession>
<sequence>MSERHVRIWELLNEATDVFGWPILLAVAMAFCMGFSQLYCILCHLLGDHPRRSWLIVLRSLSVVSTLARFFALLEIAHRLLRTAEELKSELAKLQLFHRDSSGLRDLLMTVKDLPVRISVAGFFYLHRSLVILFANSILTYLVILLQFADPKDQMRSESTPAPGEQTPGR</sequence>
<evidence type="ECO:0000256" key="1">
    <source>
        <dbReference type="ARBA" id="ARBA00004651"/>
    </source>
</evidence>
<feature type="transmembrane region" description="Helical" evidence="7">
    <location>
        <begin position="130"/>
        <end position="149"/>
    </location>
</feature>
<dbReference type="GO" id="GO:0030424">
    <property type="term" value="C:axon"/>
    <property type="evidence" value="ECO:0007669"/>
    <property type="project" value="TreeGrafter"/>
</dbReference>